<comment type="caution">
    <text evidence="2">The sequence shown here is derived from an EMBL/GenBank/DDBJ whole genome shotgun (WGS) entry which is preliminary data.</text>
</comment>
<evidence type="ECO:0000313" key="3">
    <source>
        <dbReference type="Proteomes" id="UP001252270"/>
    </source>
</evidence>
<sequence length="240" mass="26480">MTPRRLLLLLCLPLIATAAGAPAAGAPAAPSPADRRAVPLEAPEGHITPQPFAARYRLEVSGWPSTSIDHRLFQDGASWFSEMRAAIAVARGEERSRFLVEEKGVRSLQYTSGYSLLGFGGDYRLAPDDLASLPDRQAALFELSRRAVNGSCSGECELRYQDHRGREEQMNYRVVGAETLSLPSGRFEAVAVKVNEPGKPERHLLFHFHPELPGLLLAAEFHRDGERRSRLSLTHLTLDD</sequence>
<keyword evidence="3" id="KW-1185">Reference proteome</keyword>
<evidence type="ECO:0000313" key="2">
    <source>
        <dbReference type="EMBL" id="MDR5891292.1"/>
    </source>
</evidence>
<evidence type="ECO:0000256" key="1">
    <source>
        <dbReference type="SAM" id="SignalP"/>
    </source>
</evidence>
<feature type="signal peptide" evidence="1">
    <location>
        <begin position="1"/>
        <end position="23"/>
    </location>
</feature>
<name>A0ABU1GH26_9GAMM</name>
<accession>A0ABU1GH26</accession>
<proteinExistence type="predicted"/>
<feature type="chain" id="PRO_5046982527" description="DUF3108 domain-containing protein" evidence="1">
    <location>
        <begin position="24"/>
        <end position="240"/>
    </location>
</feature>
<dbReference type="Proteomes" id="UP001252270">
    <property type="component" value="Unassembled WGS sequence"/>
</dbReference>
<organism evidence="2 3">
    <name type="scientific">Halomonas mongoliensis</name>
    <dbReference type="NCBI Taxonomy" id="321265"/>
    <lineage>
        <taxon>Bacteria</taxon>
        <taxon>Pseudomonadati</taxon>
        <taxon>Pseudomonadota</taxon>
        <taxon>Gammaproteobacteria</taxon>
        <taxon>Oceanospirillales</taxon>
        <taxon>Halomonadaceae</taxon>
        <taxon>Halomonas</taxon>
    </lineage>
</organism>
<dbReference type="RefSeq" id="WP_309635366.1">
    <property type="nucleotide sequence ID" value="NZ_JARWAL010000001.1"/>
</dbReference>
<gene>
    <name evidence="2" type="ORF">QC820_00575</name>
</gene>
<evidence type="ECO:0008006" key="4">
    <source>
        <dbReference type="Google" id="ProtNLM"/>
    </source>
</evidence>
<protein>
    <recommendedName>
        <fullName evidence="4">DUF3108 domain-containing protein</fullName>
    </recommendedName>
</protein>
<dbReference type="EMBL" id="JARWAL010000001">
    <property type="protein sequence ID" value="MDR5891292.1"/>
    <property type="molecule type" value="Genomic_DNA"/>
</dbReference>
<keyword evidence="1" id="KW-0732">Signal</keyword>
<reference evidence="2 3" key="1">
    <citation type="submission" date="2023-04" db="EMBL/GenBank/DDBJ databases">
        <title>A long-awaited taxogenomic arrangement of the family Halomonadaceae.</title>
        <authorList>
            <person name="De La Haba R."/>
            <person name="Chuvochina M."/>
            <person name="Wittouck S."/>
            <person name="Arahal D.R."/>
            <person name="Sanchez-Porro C."/>
            <person name="Hugenholtz P."/>
            <person name="Ventosa A."/>
        </authorList>
    </citation>
    <scope>NUCLEOTIDE SEQUENCE [LARGE SCALE GENOMIC DNA]</scope>
    <source>
        <strain evidence="2 3">DSM 17332</strain>
    </source>
</reference>